<geneLocation type="plasmid" evidence="3 4">
    <name>unnamed1</name>
</geneLocation>
<proteinExistence type="predicted"/>
<evidence type="ECO:0000313" key="4">
    <source>
        <dbReference type="Proteomes" id="UP000318483"/>
    </source>
</evidence>
<dbReference type="InterPro" id="IPR000843">
    <property type="entry name" value="HTH_LacI"/>
</dbReference>
<dbReference type="PROSITE" id="PS00356">
    <property type="entry name" value="HTH_LACI_1"/>
    <property type="match status" value="1"/>
</dbReference>
<dbReference type="GO" id="GO:0006355">
    <property type="term" value="P:regulation of DNA-templated transcription"/>
    <property type="evidence" value="ECO:0007669"/>
    <property type="project" value="InterPro"/>
</dbReference>
<keyword evidence="4" id="KW-1185">Reference proteome</keyword>
<dbReference type="Gene3D" id="1.10.260.40">
    <property type="entry name" value="lambda repressor-like DNA-binding domains"/>
    <property type="match status" value="1"/>
</dbReference>
<keyword evidence="3" id="KW-0238">DNA-binding</keyword>
<gene>
    <name evidence="3" type="ORF">FPZ52_11880</name>
</gene>
<feature type="domain" description="HTH lacI-type" evidence="2">
    <location>
        <begin position="5"/>
        <end position="27"/>
    </location>
</feature>
<dbReference type="GO" id="GO:0003677">
    <property type="term" value="F:DNA binding"/>
    <property type="evidence" value="ECO:0007669"/>
    <property type="project" value="UniProtKB-KW"/>
</dbReference>
<evidence type="ECO:0000313" key="3">
    <source>
        <dbReference type="EMBL" id="QDY70413.1"/>
    </source>
</evidence>
<feature type="region of interest" description="Disordered" evidence="1">
    <location>
        <begin position="27"/>
        <end position="111"/>
    </location>
</feature>
<protein>
    <submittedName>
        <fullName evidence="3">LacI family DNA-binding transcriptional regulator</fullName>
    </submittedName>
</protein>
<dbReference type="Proteomes" id="UP000318483">
    <property type="component" value="Plasmid unnamed1"/>
</dbReference>
<keyword evidence="3" id="KW-0614">Plasmid</keyword>
<reference evidence="3 4" key="1">
    <citation type="submission" date="2019-07" db="EMBL/GenBank/DDBJ databases">
        <title>Litoreibacter alkalisoli sp. nov., isolated from saline-alkaline soil.</title>
        <authorList>
            <person name="Wang S."/>
            <person name="Xu L."/>
            <person name="Xing Y.-T."/>
            <person name="Sun J.-Q."/>
        </authorList>
    </citation>
    <scope>NUCLEOTIDE SEQUENCE [LARGE SCALE GENOMIC DNA]</scope>
    <source>
        <strain evidence="3 4">LN3S51</strain>
        <plasmid evidence="3 4">unnamed1</plasmid>
    </source>
</reference>
<feature type="compositionally biased region" description="Basic and acidic residues" evidence="1">
    <location>
        <begin position="93"/>
        <end position="105"/>
    </location>
</feature>
<dbReference type="SUPFAM" id="SSF47413">
    <property type="entry name" value="lambda repressor-like DNA-binding domains"/>
    <property type="match status" value="1"/>
</dbReference>
<evidence type="ECO:0000259" key="2">
    <source>
        <dbReference type="Pfam" id="PF00356"/>
    </source>
</evidence>
<dbReference type="EMBL" id="CP042262">
    <property type="protein sequence ID" value="QDY70413.1"/>
    <property type="molecule type" value="Genomic_DNA"/>
</dbReference>
<dbReference type="InterPro" id="IPR010982">
    <property type="entry name" value="Lambda_DNA-bd_dom_sf"/>
</dbReference>
<sequence length="111" mass="11912">MARPKIKDVATLAGVSTATVSRALSAPAECGAGHPRKGHAGRERNRLPGQRCRTRPAPTPRPVNPHPGSEPVQHLLQPDIRGSPGRGKCGGTHRPDIRQPHRARPDLVAWP</sequence>
<name>A0A5B8IXS8_9RHOB</name>
<accession>A0A5B8IXS8</accession>
<evidence type="ECO:0000256" key="1">
    <source>
        <dbReference type="SAM" id="MobiDB-lite"/>
    </source>
</evidence>
<dbReference type="KEGG" id="lit:FPZ52_11880"/>
<organism evidence="3 4">
    <name type="scientific">Qingshengfaniella alkalisoli</name>
    <dbReference type="NCBI Taxonomy" id="2599296"/>
    <lineage>
        <taxon>Bacteria</taxon>
        <taxon>Pseudomonadati</taxon>
        <taxon>Pseudomonadota</taxon>
        <taxon>Alphaproteobacteria</taxon>
        <taxon>Rhodobacterales</taxon>
        <taxon>Paracoccaceae</taxon>
        <taxon>Qingshengfaniella</taxon>
    </lineage>
</organism>
<dbReference type="AlphaFoldDB" id="A0A5B8IXS8"/>
<dbReference type="Pfam" id="PF00356">
    <property type="entry name" value="LacI"/>
    <property type="match status" value="1"/>
</dbReference>